<dbReference type="PANTHER" id="PTHR43133:SF51">
    <property type="entry name" value="RNA POLYMERASE SIGMA FACTOR"/>
    <property type="match status" value="1"/>
</dbReference>
<evidence type="ECO:0000259" key="6">
    <source>
        <dbReference type="Pfam" id="PF08281"/>
    </source>
</evidence>
<dbReference type="KEGG" id="bda:FSZ17_06275"/>
<dbReference type="NCBIfam" id="TIGR02937">
    <property type="entry name" value="sigma70-ECF"/>
    <property type="match status" value="1"/>
</dbReference>
<dbReference type="InterPro" id="IPR014284">
    <property type="entry name" value="RNA_pol_sigma-70_dom"/>
</dbReference>
<dbReference type="InterPro" id="IPR039425">
    <property type="entry name" value="RNA_pol_sigma-70-like"/>
</dbReference>
<keyword evidence="8" id="KW-1185">Reference proteome</keyword>
<dbReference type="STRING" id="1742359.GCA_001439625_04111"/>
<evidence type="ECO:0000256" key="4">
    <source>
        <dbReference type="ARBA" id="ARBA00023163"/>
    </source>
</evidence>
<dbReference type="GO" id="GO:0003677">
    <property type="term" value="F:DNA binding"/>
    <property type="evidence" value="ECO:0007669"/>
    <property type="project" value="InterPro"/>
</dbReference>
<dbReference type="PANTHER" id="PTHR43133">
    <property type="entry name" value="RNA POLYMERASE ECF-TYPE SIGMA FACTO"/>
    <property type="match status" value="1"/>
</dbReference>
<keyword evidence="4" id="KW-0804">Transcription</keyword>
<organism evidence="7 8">
    <name type="scientific">Cytobacillus dafuensis</name>
    <name type="common">Bacillus dafuensis</name>
    <dbReference type="NCBI Taxonomy" id="1742359"/>
    <lineage>
        <taxon>Bacteria</taxon>
        <taxon>Bacillati</taxon>
        <taxon>Bacillota</taxon>
        <taxon>Bacilli</taxon>
        <taxon>Bacillales</taxon>
        <taxon>Bacillaceae</taxon>
        <taxon>Cytobacillus</taxon>
    </lineage>
</organism>
<dbReference type="GO" id="GO:0016987">
    <property type="term" value="F:sigma factor activity"/>
    <property type="evidence" value="ECO:0007669"/>
    <property type="project" value="UniProtKB-KW"/>
</dbReference>
<dbReference type="AlphaFoldDB" id="A0A5B8Z1L2"/>
<keyword evidence="3" id="KW-0731">Sigma factor</keyword>
<dbReference type="InterPro" id="IPR013325">
    <property type="entry name" value="RNA_pol_sigma_r2"/>
</dbReference>
<feature type="domain" description="RNA polymerase sigma factor 70 region 4 type 2" evidence="6">
    <location>
        <begin position="97"/>
        <end position="149"/>
    </location>
</feature>
<evidence type="ECO:0000313" key="8">
    <source>
        <dbReference type="Proteomes" id="UP000321555"/>
    </source>
</evidence>
<dbReference type="EMBL" id="CP042593">
    <property type="protein sequence ID" value="QED46904.1"/>
    <property type="molecule type" value="Genomic_DNA"/>
</dbReference>
<dbReference type="Gene3D" id="1.10.10.10">
    <property type="entry name" value="Winged helix-like DNA-binding domain superfamily/Winged helix DNA-binding domain"/>
    <property type="match status" value="1"/>
</dbReference>
<dbReference type="CDD" id="cd06171">
    <property type="entry name" value="Sigma70_r4"/>
    <property type="match status" value="1"/>
</dbReference>
<dbReference type="OrthoDB" id="9785675at2"/>
<accession>A0A5B8Z1L2</accession>
<dbReference type="InterPro" id="IPR013249">
    <property type="entry name" value="RNA_pol_sigma70_r4_t2"/>
</dbReference>
<proteinExistence type="inferred from homology"/>
<dbReference type="InterPro" id="IPR007627">
    <property type="entry name" value="RNA_pol_sigma70_r2"/>
</dbReference>
<evidence type="ECO:0000259" key="5">
    <source>
        <dbReference type="Pfam" id="PF04542"/>
    </source>
</evidence>
<evidence type="ECO:0000313" key="7">
    <source>
        <dbReference type="EMBL" id="QED46904.1"/>
    </source>
</evidence>
<protein>
    <submittedName>
        <fullName evidence="7">Sigma-70 family RNA polymerase sigma factor</fullName>
    </submittedName>
</protein>
<evidence type="ECO:0000256" key="1">
    <source>
        <dbReference type="ARBA" id="ARBA00010641"/>
    </source>
</evidence>
<keyword evidence="2" id="KW-0805">Transcription regulation</keyword>
<dbReference type="Gene3D" id="1.10.1740.10">
    <property type="match status" value="1"/>
</dbReference>
<dbReference type="Pfam" id="PF04542">
    <property type="entry name" value="Sigma70_r2"/>
    <property type="match status" value="1"/>
</dbReference>
<dbReference type="Pfam" id="PF08281">
    <property type="entry name" value="Sigma70_r4_2"/>
    <property type="match status" value="1"/>
</dbReference>
<reference evidence="8" key="1">
    <citation type="submission" date="2019-08" db="EMBL/GenBank/DDBJ databases">
        <authorList>
            <person name="Zheng X."/>
        </authorList>
    </citation>
    <scope>NUCLEOTIDE SEQUENCE [LARGE SCALE GENOMIC DNA]</scope>
    <source>
        <strain evidence="8">FJAT-25496</strain>
    </source>
</reference>
<gene>
    <name evidence="7" type="ORF">FSZ17_06275</name>
</gene>
<feature type="domain" description="RNA polymerase sigma-70 region 2" evidence="5">
    <location>
        <begin position="13"/>
        <end position="78"/>
    </location>
</feature>
<evidence type="ECO:0000256" key="2">
    <source>
        <dbReference type="ARBA" id="ARBA00023015"/>
    </source>
</evidence>
<dbReference type="RefSeq" id="WP_057775059.1">
    <property type="nucleotide sequence ID" value="NZ_CP042593.1"/>
</dbReference>
<name>A0A5B8Z1L2_CYTDA</name>
<comment type="similarity">
    <text evidence="1">Belongs to the sigma-70 factor family. ECF subfamily.</text>
</comment>
<sequence length="159" mass="19213">MKRDEHALLQVLEAYEDAMYRTAFAYLKNEHDAIEAIQETTYRCYKKIHTLKEPRYVGTWLVRILLNVCHDMHKRKRRIELRETLEVEGQYYDSPKLEIVEAISQLPHEQQQLIYLKYFQDMKNIEIASAQNIPEGTVKSRLHTALRKLRHYFSERREF</sequence>
<dbReference type="Proteomes" id="UP000321555">
    <property type="component" value="Chromosome"/>
</dbReference>
<dbReference type="SUPFAM" id="SSF88659">
    <property type="entry name" value="Sigma3 and sigma4 domains of RNA polymerase sigma factors"/>
    <property type="match status" value="1"/>
</dbReference>
<dbReference type="GO" id="GO:0006352">
    <property type="term" value="P:DNA-templated transcription initiation"/>
    <property type="evidence" value="ECO:0007669"/>
    <property type="project" value="InterPro"/>
</dbReference>
<dbReference type="SUPFAM" id="SSF88946">
    <property type="entry name" value="Sigma2 domain of RNA polymerase sigma factors"/>
    <property type="match status" value="1"/>
</dbReference>
<dbReference type="InterPro" id="IPR036388">
    <property type="entry name" value="WH-like_DNA-bd_sf"/>
</dbReference>
<dbReference type="InterPro" id="IPR013324">
    <property type="entry name" value="RNA_pol_sigma_r3/r4-like"/>
</dbReference>
<evidence type="ECO:0000256" key="3">
    <source>
        <dbReference type="ARBA" id="ARBA00023082"/>
    </source>
</evidence>